<feature type="region of interest" description="Disordered" evidence="11">
    <location>
        <begin position="1092"/>
        <end position="1111"/>
    </location>
</feature>
<keyword evidence="4 9" id="KW-0547">Nucleotide-binding</keyword>
<protein>
    <submittedName>
        <fullName evidence="14">Uncharacterized protein</fullName>
    </submittedName>
</protein>
<keyword evidence="2" id="KW-0963">Cytoplasm</keyword>
<dbReference type="PROSITE" id="PS50006">
    <property type="entry name" value="FHA_DOMAIN"/>
    <property type="match status" value="1"/>
</dbReference>
<dbReference type="Pfam" id="PF16183">
    <property type="entry name" value="Kinesin_assoc"/>
    <property type="match status" value="1"/>
</dbReference>
<dbReference type="CDD" id="cd01365">
    <property type="entry name" value="KISc_KIF1A_KIF1B"/>
    <property type="match status" value="1"/>
</dbReference>
<evidence type="ECO:0000256" key="6">
    <source>
        <dbReference type="ARBA" id="ARBA00023054"/>
    </source>
</evidence>
<dbReference type="InterPro" id="IPR008984">
    <property type="entry name" value="SMAD_FHA_dom_sf"/>
</dbReference>
<evidence type="ECO:0000256" key="2">
    <source>
        <dbReference type="ARBA" id="ARBA00022490"/>
    </source>
</evidence>
<keyword evidence="15" id="KW-1185">Reference proteome</keyword>
<evidence type="ECO:0000256" key="11">
    <source>
        <dbReference type="SAM" id="MobiDB-lite"/>
    </source>
</evidence>
<dbReference type="Pfam" id="PF00225">
    <property type="entry name" value="Kinesin"/>
    <property type="match status" value="1"/>
</dbReference>
<dbReference type="Pfam" id="PF00498">
    <property type="entry name" value="FHA"/>
    <property type="match status" value="1"/>
</dbReference>
<evidence type="ECO:0000256" key="1">
    <source>
        <dbReference type="ARBA" id="ARBA00004245"/>
    </source>
</evidence>
<keyword evidence="7 9" id="KW-0505">Motor protein</keyword>
<feature type="compositionally biased region" description="Basic and acidic residues" evidence="11">
    <location>
        <begin position="651"/>
        <end position="661"/>
    </location>
</feature>
<evidence type="ECO:0000256" key="7">
    <source>
        <dbReference type="ARBA" id="ARBA00023175"/>
    </source>
</evidence>
<gene>
    <name evidence="14" type="ORF">AKO1_010839</name>
</gene>
<dbReference type="SMART" id="SM00129">
    <property type="entry name" value="KISc"/>
    <property type="match status" value="1"/>
</dbReference>
<dbReference type="Proteomes" id="UP001431209">
    <property type="component" value="Unassembled WGS sequence"/>
</dbReference>
<evidence type="ECO:0000313" key="14">
    <source>
        <dbReference type="EMBL" id="KAL0477527.1"/>
    </source>
</evidence>
<dbReference type="GO" id="GO:0007018">
    <property type="term" value="P:microtubule-based movement"/>
    <property type="evidence" value="ECO:0007669"/>
    <property type="project" value="InterPro"/>
</dbReference>
<dbReference type="EMBL" id="JAOPGA020000191">
    <property type="protein sequence ID" value="KAL0477527.1"/>
    <property type="molecule type" value="Genomic_DNA"/>
</dbReference>
<reference evidence="14 15" key="1">
    <citation type="submission" date="2024-03" db="EMBL/GenBank/DDBJ databases">
        <title>The Acrasis kona genome and developmental transcriptomes reveal deep origins of eukaryotic multicellular pathways.</title>
        <authorList>
            <person name="Sheikh S."/>
            <person name="Fu C.-J."/>
            <person name="Brown M.W."/>
            <person name="Baldauf S.L."/>
        </authorList>
    </citation>
    <scope>NUCLEOTIDE SEQUENCE [LARGE SCALE GENOMIC DNA]</scope>
    <source>
        <strain evidence="14 15">ATCC MYA-3509</strain>
    </source>
</reference>
<feature type="binding site" evidence="9">
    <location>
        <begin position="94"/>
        <end position="101"/>
    </location>
    <ligand>
        <name>ATP</name>
        <dbReference type="ChEBI" id="CHEBI:30616"/>
    </ligand>
</feature>
<dbReference type="Gene3D" id="3.40.850.10">
    <property type="entry name" value="Kinesin motor domain"/>
    <property type="match status" value="1"/>
</dbReference>
<evidence type="ECO:0000256" key="9">
    <source>
        <dbReference type="PROSITE-ProRule" id="PRU00283"/>
    </source>
</evidence>
<dbReference type="InterPro" id="IPR036961">
    <property type="entry name" value="Kinesin_motor_dom_sf"/>
</dbReference>
<dbReference type="GO" id="GO:0005524">
    <property type="term" value="F:ATP binding"/>
    <property type="evidence" value="ECO:0007669"/>
    <property type="project" value="UniProtKB-UniRule"/>
</dbReference>
<dbReference type="GO" id="GO:0003777">
    <property type="term" value="F:microtubule motor activity"/>
    <property type="evidence" value="ECO:0007669"/>
    <property type="project" value="InterPro"/>
</dbReference>
<keyword evidence="3" id="KW-0493">Microtubule</keyword>
<comment type="similarity">
    <text evidence="9">Belongs to the TRAFAC class myosin-kinesin ATPase superfamily. Kinesin family.</text>
</comment>
<name>A0AAW2YJZ7_9EUKA</name>
<keyword evidence="5 9" id="KW-0067">ATP-binding</keyword>
<feature type="region of interest" description="Disordered" evidence="11">
    <location>
        <begin position="651"/>
        <end position="670"/>
    </location>
</feature>
<keyword evidence="8" id="KW-0206">Cytoskeleton</keyword>
<dbReference type="Gene3D" id="6.10.250.2520">
    <property type="match status" value="1"/>
</dbReference>
<dbReference type="AlphaFoldDB" id="A0AAW2YJZ7"/>
<evidence type="ECO:0000256" key="10">
    <source>
        <dbReference type="SAM" id="Coils"/>
    </source>
</evidence>
<feature type="domain" description="FHA" evidence="12">
    <location>
        <begin position="480"/>
        <end position="533"/>
    </location>
</feature>
<organism evidence="14 15">
    <name type="scientific">Acrasis kona</name>
    <dbReference type="NCBI Taxonomy" id="1008807"/>
    <lineage>
        <taxon>Eukaryota</taxon>
        <taxon>Discoba</taxon>
        <taxon>Heterolobosea</taxon>
        <taxon>Tetramitia</taxon>
        <taxon>Eutetramitia</taxon>
        <taxon>Acrasidae</taxon>
        <taxon>Acrasis</taxon>
    </lineage>
</organism>
<comment type="caution">
    <text evidence="14">The sequence shown here is derived from an EMBL/GenBank/DDBJ whole genome shotgun (WGS) entry which is preliminary data.</text>
</comment>
<evidence type="ECO:0000256" key="5">
    <source>
        <dbReference type="ARBA" id="ARBA00022840"/>
    </source>
</evidence>
<evidence type="ECO:0000313" key="15">
    <source>
        <dbReference type="Proteomes" id="UP001431209"/>
    </source>
</evidence>
<comment type="subcellular location">
    <subcellularLocation>
        <location evidence="1">Cytoplasm</location>
        <location evidence="1">Cytoskeleton</location>
    </subcellularLocation>
</comment>
<dbReference type="InterPro" id="IPR000253">
    <property type="entry name" value="FHA_dom"/>
</dbReference>
<feature type="domain" description="Kinesin motor" evidence="13">
    <location>
        <begin position="5"/>
        <end position="355"/>
    </location>
</feature>
<evidence type="ECO:0000256" key="4">
    <source>
        <dbReference type="ARBA" id="ARBA00022741"/>
    </source>
</evidence>
<dbReference type="PROSITE" id="PS00411">
    <property type="entry name" value="KINESIN_MOTOR_1"/>
    <property type="match status" value="1"/>
</dbReference>
<dbReference type="GO" id="GO:0008017">
    <property type="term" value="F:microtubule binding"/>
    <property type="evidence" value="ECO:0007669"/>
    <property type="project" value="InterPro"/>
</dbReference>
<dbReference type="InterPro" id="IPR027417">
    <property type="entry name" value="P-loop_NTPase"/>
</dbReference>
<dbReference type="PANTHER" id="PTHR47117">
    <property type="entry name" value="STAR-RELATED LIPID TRANSFER PROTEIN 9"/>
    <property type="match status" value="1"/>
</dbReference>
<dbReference type="InterPro" id="IPR001752">
    <property type="entry name" value="Kinesin_motor_dom"/>
</dbReference>
<dbReference type="SMART" id="SM00240">
    <property type="entry name" value="FHA"/>
    <property type="match status" value="1"/>
</dbReference>
<keyword evidence="6 10" id="KW-0175">Coiled coil</keyword>
<evidence type="ECO:0000259" key="12">
    <source>
        <dbReference type="PROSITE" id="PS50006"/>
    </source>
</evidence>
<proteinExistence type="inferred from homology"/>
<sequence>MSDDAIKVAVRVRPFNDREKGLNAKMIIEMQGNETSITNPENNEVKRFTFDYSYYSHDSTSAQFADQTRVYNDLGKKVLENAWEGYNCCLFAYGQTGSGKSYSMVGYGEDTGIVPRSCIEIFSRISESQTDSLSFKVESSMIEIYNEQVRDLFNPSSNIPGGLKVRENPSTGPYVEDLCVMKVTNYNDISSLMDKGTKARTVASTNMNNNSSRAHTIFQIILTQTIVDKNKGTASDKVSKISLVDLAGSEKAKDTGATGDRLKEGSAINKSLSALGNVIAALVKRGNAVAANKGKKLPAGKEIFIPYRDSVLTWLIKESLGGNSRTIMIAALSPADTNYQETLSTLQYANRAKQIKNKAVVNEDPNERIIKELKAEVEALRRQLGSGGGPSHIDDPAKSEEMEKLKEQLMESQRIISSLQMSEEEKSERNRRIAVDRDEVLRVAGVNQIQDGDTTPYLTNLHFDPVLNETLVFHLRKGNTVVGRRTKDGPSPDIPLGGVKIQNPHCTFINEDSEIYVTPSSSEAAVFVNGERVNTDKFQVNHGSRIIFGSNHVFKFCDPSTAGSLTNRSEDGGPQDYYSAQRELAEKQGITDIIEDKKTDDEMNERMKALQEQIEKEKLEKQSALDQQKKRLLNAKKKMEQEYLRKEKELMESADARKEGELSQLKSQLEAKQREAEQAIKAQQDEIEKQRLVLEQEARKQRELAEKFQAKRKSDMQDKSQLEEKLVKLIPMITEMNAMAKEMNRPVTFSVKLISILNDDVINEQTRTDIGVKVIDEELHRNYLWNYEKFKNRYYILQEMYQKYLYDQEASNAVVIDRESDPLWDPDEEQSRMVGIGVLYMKPLCHHVDMNEIWIPLISDTGNTNCGELLVSIAPFDFSSKQVISDQYVADSNLLIGETICFQIGVKSARGLPSDKCLDAHVRFKMPSTLNVTCDSDFVKTPTCEKRTMCPEFSYVHLFHIKSISKQDVDCLHSCAIKFEVFAKPSDMVRPITSGSRPMSSAGGAGNVTQKQENVMFVSNGNGDGANSYEDLLREGEMMVNQMASDNQSMRTKLQQLLNTTNDSQLKMSVLESEKEKLQREIEALQKKLRDTENKISELPPTPKEGDSEGHIRRATLQIQGLSKMLQEEKEGSDRRVEMIEKENSKRLRDAEKRFLEKQEEARQAVIRMNELESMMERDRANGIIMNINRLSTMENKPVVKVDGMNVNVKTQTCLVM</sequence>
<dbReference type="PROSITE" id="PS50067">
    <property type="entry name" value="KINESIN_MOTOR_2"/>
    <property type="match status" value="1"/>
</dbReference>
<evidence type="ECO:0000256" key="8">
    <source>
        <dbReference type="ARBA" id="ARBA00023212"/>
    </source>
</evidence>
<evidence type="ECO:0000256" key="3">
    <source>
        <dbReference type="ARBA" id="ARBA00022701"/>
    </source>
</evidence>
<dbReference type="GO" id="GO:0005874">
    <property type="term" value="C:microtubule"/>
    <property type="evidence" value="ECO:0007669"/>
    <property type="project" value="UniProtKB-KW"/>
</dbReference>
<evidence type="ECO:0000259" key="13">
    <source>
        <dbReference type="PROSITE" id="PS50067"/>
    </source>
</evidence>
<accession>A0AAW2YJZ7</accession>
<dbReference type="SUPFAM" id="SSF49879">
    <property type="entry name" value="SMAD/FHA domain"/>
    <property type="match status" value="1"/>
</dbReference>
<dbReference type="SUPFAM" id="SSF52540">
    <property type="entry name" value="P-loop containing nucleoside triphosphate hydrolases"/>
    <property type="match status" value="1"/>
</dbReference>
<dbReference type="PRINTS" id="PR00380">
    <property type="entry name" value="KINESINHEAVY"/>
</dbReference>
<dbReference type="Gene3D" id="2.60.200.20">
    <property type="match status" value="1"/>
</dbReference>
<dbReference type="InterPro" id="IPR019821">
    <property type="entry name" value="Kinesin_motor_CS"/>
</dbReference>
<dbReference type="InterPro" id="IPR032405">
    <property type="entry name" value="Kinesin_assoc"/>
</dbReference>
<dbReference type="FunFam" id="3.40.850.10:FF:000063">
    <property type="entry name" value="Kinesin-like protein"/>
    <property type="match status" value="1"/>
</dbReference>
<feature type="coiled-coil region" evidence="10">
    <location>
        <begin position="1123"/>
        <end position="1168"/>
    </location>
</feature>